<name>K3X7U9_GLOUD</name>
<dbReference type="Proteomes" id="UP000019132">
    <property type="component" value="Unassembled WGS sequence"/>
</dbReference>
<reference evidence="1" key="3">
    <citation type="submission" date="2015-02" db="UniProtKB">
        <authorList>
            <consortium name="EnsemblProtists"/>
        </authorList>
    </citation>
    <scope>IDENTIFICATION</scope>
    <source>
        <strain evidence="1">DAOM BR144</strain>
    </source>
</reference>
<evidence type="ECO:0000313" key="2">
    <source>
        <dbReference type="Proteomes" id="UP000019132"/>
    </source>
</evidence>
<dbReference type="EnsemblProtists" id="PYU1_T013298">
    <property type="protein sequence ID" value="PYU1_T013298"/>
    <property type="gene ID" value="PYU1_G013269"/>
</dbReference>
<reference evidence="2" key="1">
    <citation type="journal article" date="2010" name="Genome Biol.">
        <title>Genome sequence of the necrotrophic plant pathogen Pythium ultimum reveals original pathogenicity mechanisms and effector repertoire.</title>
        <authorList>
            <person name="Levesque C.A."/>
            <person name="Brouwer H."/>
            <person name="Cano L."/>
            <person name="Hamilton J.P."/>
            <person name="Holt C."/>
            <person name="Huitema E."/>
            <person name="Raffaele S."/>
            <person name="Robideau G.P."/>
            <person name="Thines M."/>
            <person name="Win J."/>
            <person name="Zerillo M.M."/>
            <person name="Beakes G.W."/>
            <person name="Boore J.L."/>
            <person name="Busam D."/>
            <person name="Dumas B."/>
            <person name="Ferriera S."/>
            <person name="Fuerstenberg S.I."/>
            <person name="Gachon C.M."/>
            <person name="Gaulin E."/>
            <person name="Govers F."/>
            <person name="Grenville-Briggs L."/>
            <person name="Horner N."/>
            <person name="Hostetler J."/>
            <person name="Jiang R.H."/>
            <person name="Johnson J."/>
            <person name="Krajaejun T."/>
            <person name="Lin H."/>
            <person name="Meijer H.J."/>
            <person name="Moore B."/>
            <person name="Morris P."/>
            <person name="Phuntmart V."/>
            <person name="Puiu D."/>
            <person name="Shetty J."/>
            <person name="Stajich J.E."/>
            <person name="Tripathy S."/>
            <person name="Wawra S."/>
            <person name="van West P."/>
            <person name="Whitty B.R."/>
            <person name="Coutinho P.M."/>
            <person name="Henrissat B."/>
            <person name="Martin F."/>
            <person name="Thomas P.D."/>
            <person name="Tyler B.M."/>
            <person name="De Vries R.P."/>
            <person name="Kamoun S."/>
            <person name="Yandell M."/>
            <person name="Tisserat N."/>
            <person name="Buell C.R."/>
        </authorList>
    </citation>
    <scope>NUCLEOTIDE SEQUENCE</scope>
    <source>
        <strain evidence="2">DAOM:BR144</strain>
    </source>
</reference>
<protein>
    <submittedName>
        <fullName evidence="1">Uncharacterized protein</fullName>
    </submittedName>
</protein>
<dbReference type="HOGENOM" id="CLU_2563494_0_0_1"/>
<organism evidence="1 2">
    <name type="scientific">Globisporangium ultimum (strain ATCC 200006 / CBS 805.95 / DAOM BR144)</name>
    <name type="common">Pythium ultimum</name>
    <dbReference type="NCBI Taxonomy" id="431595"/>
    <lineage>
        <taxon>Eukaryota</taxon>
        <taxon>Sar</taxon>
        <taxon>Stramenopiles</taxon>
        <taxon>Oomycota</taxon>
        <taxon>Peronosporomycetes</taxon>
        <taxon>Pythiales</taxon>
        <taxon>Pythiaceae</taxon>
        <taxon>Globisporangium</taxon>
    </lineage>
</organism>
<proteinExistence type="predicted"/>
<dbReference type="EMBL" id="GL376627">
    <property type="status" value="NOT_ANNOTATED_CDS"/>
    <property type="molecule type" value="Genomic_DNA"/>
</dbReference>
<sequence length="82" mass="9206">MITKRPRKHNKTEILTLHAQVEELQARFTQLQKVTDSEGKQVLHAIPKPSPTLRAAAAEQPPGKKLRASHVVVSIWLDHAVE</sequence>
<accession>K3X7U9</accession>
<evidence type="ECO:0000313" key="1">
    <source>
        <dbReference type="EnsemblProtists" id="PYU1_T013298"/>
    </source>
</evidence>
<dbReference type="InParanoid" id="K3X7U9"/>
<dbReference type="AlphaFoldDB" id="K3X7U9"/>
<reference evidence="2" key="2">
    <citation type="submission" date="2010-04" db="EMBL/GenBank/DDBJ databases">
        <authorList>
            <person name="Buell R."/>
            <person name="Hamilton J."/>
            <person name="Hostetler J."/>
        </authorList>
    </citation>
    <scope>NUCLEOTIDE SEQUENCE [LARGE SCALE GENOMIC DNA]</scope>
    <source>
        <strain evidence="2">DAOM:BR144</strain>
    </source>
</reference>
<dbReference type="VEuPathDB" id="FungiDB:PYU1_G013269"/>
<keyword evidence="2" id="KW-1185">Reference proteome</keyword>